<name>A0A5S3Y9J2_9GAMM</name>
<gene>
    <name evidence="1" type="ORF">CWC05_23420</name>
</gene>
<sequence>NLAAHPSLNLTITKIEAKELWIQLIEPDDDEGLSISLLDLFFSDNAKILEANTNNPRDAFYVVKAKQDEKQLLLAKSKETKNKSVFPKGET</sequence>
<feature type="non-terminal residue" evidence="1">
    <location>
        <position position="1"/>
    </location>
</feature>
<dbReference type="AlphaFoldDB" id="A0A5S3Y9J2"/>
<evidence type="ECO:0000313" key="1">
    <source>
        <dbReference type="EMBL" id="TMP68990.1"/>
    </source>
</evidence>
<feature type="non-terminal residue" evidence="1">
    <location>
        <position position="91"/>
    </location>
</feature>
<comment type="caution">
    <text evidence="1">The sequence shown here is derived from an EMBL/GenBank/DDBJ whole genome shotgun (WGS) entry which is preliminary data.</text>
</comment>
<accession>A0A5S3Y9J2</accession>
<evidence type="ECO:0000313" key="2">
    <source>
        <dbReference type="Proteomes" id="UP000305874"/>
    </source>
</evidence>
<reference evidence="1 2" key="1">
    <citation type="submission" date="2017-12" db="EMBL/GenBank/DDBJ databases">
        <authorList>
            <person name="Paulsen S."/>
            <person name="Gram L.K."/>
        </authorList>
    </citation>
    <scope>NUCLEOTIDE SEQUENCE [LARGE SCALE GENOMIC DNA]</scope>
    <source>
        <strain evidence="1 2">S2897</strain>
    </source>
</reference>
<organism evidence="1 2">
    <name type="scientific">Pseudoalteromonas ruthenica</name>
    <dbReference type="NCBI Taxonomy" id="151081"/>
    <lineage>
        <taxon>Bacteria</taxon>
        <taxon>Pseudomonadati</taxon>
        <taxon>Pseudomonadota</taxon>
        <taxon>Gammaproteobacteria</taxon>
        <taxon>Alteromonadales</taxon>
        <taxon>Pseudoalteromonadaceae</taxon>
        <taxon>Pseudoalteromonas</taxon>
    </lineage>
</organism>
<protein>
    <submittedName>
        <fullName evidence="1">Uncharacterized protein</fullName>
    </submittedName>
</protein>
<dbReference type="Proteomes" id="UP000305874">
    <property type="component" value="Unassembled WGS sequence"/>
</dbReference>
<dbReference type="EMBL" id="PNCG01000977">
    <property type="protein sequence ID" value="TMP68990.1"/>
    <property type="molecule type" value="Genomic_DNA"/>
</dbReference>
<proteinExistence type="predicted"/>
<reference evidence="2" key="2">
    <citation type="submission" date="2019-06" db="EMBL/GenBank/DDBJ databases">
        <title>Co-occurence of chitin degradation, pigmentation and bioactivity in marine Pseudoalteromonas.</title>
        <authorList>
            <person name="Sonnenschein E.C."/>
            <person name="Bech P.K."/>
        </authorList>
    </citation>
    <scope>NUCLEOTIDE SEQUENCE [LARGE SCALE GENOMIC DNA]</scope>
    <source>
        <strain evidence="2">S2897</strain>
    </source>
</reference>
<dbReference type="RefSeq" id="WP_171042021.1">
    <property type="nucleotide sequence ID" value="NZ_PNCG01000977.1"/>
</dbReference>